<dbReference type="AlphaFoldDB" id="A0A8T2WWD9"/>
<evidence type="ECO:0000256" key="5">
    <source>
        <dbReference type="SAM" id="MobiDB-lite"/>
    </source>
</evidence>
<dbReference type="EMBL" id="JACEGQ020000016">
    <property type="protein sequence ID" value="KAH8485655.1"/>
    <property type="molecule type" value="Genomic_DNA"/>
</dbReference>
<sequence length="172" mass="18989">MKCGFLELQCRTRGCTHVKNCNGPSSTESSAIENYLKAFESAIGDTGYIAPEHEEPVNDNTKGDIYAFGVLLLELLTGRRGPFDSSRPRKEQSLVKGASSRLHDNESLIQKSEKFFRPPMSEIVSSPTSLRQKFTAAKSGAMEGAEVDHFEMSFRSTNTRFITSPAPSYISV</sequence>
<keyword evidence="3" id="KW-0472">Membrane</keyword>
<evidence type="ECO:0000313" key="8">
    <source>
        <dbReference type="Proteomes" id="UP000807159"/>
    </source>
</evidence>
<comment type="caution">
    <text evidence="7">The sequence shown here is derived from an EMBL/GenBank/DDBJ whole genome shotgun (WGS) entry which is preliminary data.</text>
</comment>
<dbReference type="SUPFAM" id="SSF56112">
    <property type="entry name" value="Protein kinase-like (PK-like)"/>
    <property type="match status" value="1"/>
</dbReference>
<keyword evidence="4" id="KW-0449">Lipoprotein</keyword>
<evidence type="ECO:0000256" key="4">
    <source>
        <dbReference type="ARBA" id="ARBA00023288"/>
    </source>
</evidence>
<dbReference type="Gene3D" id="1.10.510.10">
    <property type="entry name" value="Transferase(Phosphotransferase) domain 1"/>
    <property type="match status" value="1"/>
</dbReference>
<evidence type="ECO:0000256" key="3">
    <source>
        <dbReference type="ARBA" id="ARBA00023136"/>
    </source>
</evidence>
<dbReference type="PANTHER" id="PTHR47985">
    <property type="entry name" value="OS07G0668900 PROTEIN"/>
    <property type="match status" value="1"/>
</dbReference>
<evidence type="ECO:0000313" key="7">
    <source>
        <dbReference type="EMBL" id="KAH8485655.1"/>
    </source>
</evidence>
<feature type="domain" description="Protein kinase" evidence="6">
    <location>
        <begin position="1"/>
        <end position="172"/>
    </location>
</feature>
<feature type="region of interest" description="Disordered" evidence="5">
    <location>
        <begin position="82"/>
        <end position="102"/>
    </location>
</feature>
<keyword evidence="2" id="KW-0808">Transferase</keyword>
<protein>
    <recommendedName>
        <fullName evidence="6">Protein kinase domain-containing protein</fullName>
    </recommendedName>
</protein>
<organism evidence="7 8">
    <name type="scientific">Populus deltoides</name>
    <name type="common">Eastern poplar</name>
    <name type="synonym">Eastern cottonwood</name>
    <dbReference type="NCBI Taxonomy" id="3696"/>
    <lineage>
        <taxon>Eukaryota</taxon>
        <taxon>Viridiplantae</taxon>
        <taxon>Streptophyta</taxon>
        <taxon>Embryophyta</taxon>
        <taxon>Tracheophyta</taxon>
        <taxon>Spermatophyta</taxon>
        <taxon>Magnoliopsida</taxon>
        <taxon>eudicotyledons</taxon>
        <taxon>Gunneridae</taxon>
        <taxon>Pentapetalae</taxon>
        <taxon>rosids</taxon>
        <taxon>fabids</taxon>
        <taxon>Malpighiales</taxon>
        <taxon>Salicaceae</taxon>
        <taxon>Saliceae</taxon>
        <taxon>Populus</taxon>
    </lineage>
</organism>
<gene>
    <name evidence="7" type="ORF">H0E87_027189</name>
</gene>
<dbReference type="InterPro" id="IPR000719">
    <property type="entry name" value="Prot_kinase_dom"/>
</dbReference>
<dbReference type="Proteomes" id="UP000807159">
    <property type="component" value="Chromosome 16"/>
</dbReference>
<accession>A0A8T2WWD9</accession>
<keyword evidence="2" id="KW-0418">Kinase</keyword>
<evidence type="ECO:0000256" key="2">
    <source>
        <dbReference type="ARBA" id="ARBA00022527"/>
    </source>
</evidence>
<dbReference type="GO" id="GO:0005886">
    <property type="term" value="C:plasma membrane"/>
    <property type="evidence" value="ECO:0007669"/>
    <property type="project" value="UniProtKB-SubCell"/>
</dbReference>
<proteinExistence type="predicted"/>
<name>A0A8T2WWD9_POPDE</name>
<dbReference type="GO" id="GO:0004674">
    <property type="term" value="F:protein serine/threonine kinase activity"/>
    <property type="evidence" value="ECO:0007669"/>
    <property type="project" value="UniProtKB-KW"/>
</dbReference>
<comment type="subcellular location">
    <subcellularLocation>
        <location evidence="1">Cell membrane</location>
        <topology evidence="1">Lipid-anchor</topology>
    </subcellularLocation>
</comment>
<keyword evidence="8" id="KW-1185">Reference proteome</keyword>
<evidence type="ECO:0000256" key="1">
    <source>
        <dbReference type="ARBA" id="ARBA00004193"/>
    </source>
</evidence>
<dbReference type="GO" id="GO:0005524">
    <property type="term" value="F:ATP binding"/>
    <property type="evidence" value="ECO:0007669"/>
    <property type="project" value="InterPro"/>
</dbReference>
<dbReference type="InterPro" id="IPR011009">
    <property type="entry name" value="Kinase-like_dom_sf"/>
</dbReference>
<dbReference type="PROSITE" id="PS50011">
    <property type="entry name" value="PROTEIN_KINASE_DOM"/>
    <property type="match status" value="1"/>
</dbReference>
<evidence type="ECO:0000259" key="6">
    <source>
        <dbReference type="PROSITE" id="PS50011"/>
    </source>
</evidence>
<reference evidence="7" key="1">
    <citation type="journal article" date="2021" name="J. Hered.">
        <title>Genome Assembly of Salicaceae Populus deltoides (Eastern Cottonwood) I-69 Based on Nanopore Sequencing and Hi-C Technologies.</title>
        <authorList>
            <person name="Bai S."/>
            <person name="Wu H."/>
            <person name="Zhang J."/>
            <person name="Pan Z."/>
            <person name="Zhao W."/>
            <person name="Li Z."/>
            <person name="Tong C."/>
        </authorList>
    </citation>
    <scope>NUCLEOTIDE SEQUENCE</scope>
    <source>
        <tissue evidence="7">Leaf</tissue>
    </source>
</reference>
<keyword evidence="2" id="KW-0723">Serine/threonine-protein kinase</keyword>